<dbReference type="Proteomes" id="UP000053923">
    <property type="component" value="Unassembled WGS sequence"/>
</dbReference>
<dbReference type="OrthoDB" id="4569910at2"/>
<evidence type="ECO:0000313" key="1">
    <source>
        <dbReference type="EMBL" id="KUL23993.1"/>
    </source>
</evidence>
<reference evidence="2" key="1">
    <citation type="submission" date="2015-10" db="EMBL/GenBank/DDBJ databases">
        <authorList>
            <person name="Ju K.-S."/>
            <person name="Doroghazi J.R."/>
            <person name="Metcalf W.W."/>
        </authorList>
    </citation>
    <scope>NUCLEOTIDE SEQUENCE [LARGE SCALE GENOMIC DNA]</scope>
    <source>
        <strain evidence="2">NRRL 3151</strain>
    </source>
</reference>
<evidence type="ECO:0000313" key="2">
    <source>
        <dbReference type="Proteomes" id="UP000053923"/>
    </source>
</evidence>
<keyword evidence="2" id="KW-1185">Reference proteome</keyword>
<accession>A0A101JC16</accession>
<name>A0A101JC16_9ACTN</name>
<gene>
    <name evidence="1" type="ORF">ADL12_38245</name>
</gene>
<organism evidence="1 2">
    <name type="scientific">Streptomyces regalis</name>
    <dbReference type="NCBI Taxonomy" id="68262"/>
    <lineage>
        <taxon>Bacteria</taxon>
        <taxon>Bacillati</taxon>
        <taxon>Actinomycetota</taxon>
        <taxon>Actinomycetes</taxon>
        <taxon>Kitasatosporales</taxon>
        <taxon>Streptomycetaceae</taxon>
        <taxon>Streptomyces</taxon>
    </lineage>
</organism>
<proteinExistence type="predicted"/>
<dbReference type="RefSeq" id="WP_062711624.1">
    <property type="nucleotide sequence ID" value="NZ_LLZG01000381.1"/>
</dbReference>
<protein>
    <submittedName>
        <fullName evidence="1">Uncharacterized protein</fullName>
    </submittedName>
</protein>
<dbReference type="EMBL" id="LLZG01000381">
    <property type="protein sequence ID" value="KUL23993.1"/>
    <property type="molecule type" value="Genomic_DNA"/>
</dbReference>
<sequence length="59" mass="6281">MVEEDTRCQFALGDEALELEPLRGHGGHMSLDEGDQVCTRDTDPATAAAFDYAPATLAA</sequence>
<dbReference type="AlphaFoldDB" id="A0A101JC16"/>
<comment type="caution">
    <text evidence="1">The sequence shown here is derived from an EMBL/GenBank/DDBJ whole genome shotgun (WGS) entry which is preliminary data.</text>
</comment>